<dbReference type="SUPFAM" id="SSF53448">
    <property type="entry name" value="Nucleotide-diphospho-sugar transferases"/>
    <property type="match status" value="1"/>
</dbReference>
<comment type="caution">
    <text evidence="5">The sequence shown here is derived from an EMBL/GenBank/DDBJ whole genome shotgun (WGS) entry which is preliminary data.</text>
</comment>
<evidence type="ECO:0000313" key="5">
    <source>
        <dbReference type="EMBL" id="EAM6608733.1"/>
    </source>
</evidence>
<comment type="similarity">
    <text evidence="2">Belongs to the glycosyltransferase 8 family.</text>
</comment>
<evidence type="ECO:0000259" key="4">
    <source>
        <dbReference type="Pfam" id="PF08437"/>
    </source>
</evidence>
<dbReference type="InterPro" id="IPR029044">
    <property type="entry name" value="Nucleotide-diphossugar_trans"/>
</dbReference>
<reference evidence="5" key="1">
    <citation type="submission" date="2019-02" db="EMBL/GenBank/DDBJ databases">
        <authorList>
            <consortium name="PulseNet: The National Subtyping Network for Foodborne Disease Surveillance"/>
            <person name="Tarr C.L."/>
            <person name="Trees E."/>
            <person name="Katz L.S."/>
            <person name="Carleton-Romer H.A."/>
            <person name="Stroika S."/>
            <person name="Kucerova Z."/>
            <person name="Roache K.F."/>
            <person name="Sabol A.L."/>
            <person name="Besser J."/>
            <person name="Gerner-Smidt P."/>
        </authorList>
    </citation>
    <scope>NUCLEOTIDE SEQUENCE</scope>
    <source>
        <strain evidence="5">PNUSAS065980</strain>
    </source>
</reference>
<name>A0A5T2U394_SALER</name>
<dbReference type="InterPro" id="IPR013645">
    <property type="entry name" value="Glyco_transf_8N"/>
</dbReference>
<feature type="non-terminal residue" evidence="5">
    <location>
        <position position="1"/>
    </location>
</feature>
<dbReference type="AlphaFoldDB" id="A0A5T2U394"/>
<evidence type="ECO:0000256" key="3">
    <source>
        <dbReference type="ARBA" id="ARBA00022723"/>
    </source>
</evidence>
<dbReference type="GO" id="GO:0046872">
    <property type="term" value="F:metal ion binding"/>
    <property type="evidence" value="ECO:0007669"/>
    <property type="project" value="UniProtKB-KW"/>
</dbReference>
<dbReference type="GO" id="GO:0008918">
    <property type="term" value="F:lipopolysaccharide 3-alpha-galactosyltransferase activity"/>
    <property type="evidence" value="ECO:0007669"/>
    <property type="project" value="InterPro"/>
</dbReference>
<keyword evidence="3" id="KW-0479">Metal-binding</keyword>
<protein>
    <submittedName>
        <fullName evidence="5">Lipopolysaccharide 1,3-galactosyltransferase</fullName>
    </submittedName>
</protein>
<dbReference type="InterPro" id="IPR002495">
    <property type="entry name" value="Glyco_trans_8"/>
</dbReference>
<sequence length="87" mass="10135">SVINPVDAETVFVHYIGPTKPWHSWGAYSVSQYFLQAKSNSPWSHCALLNPVTSHQLRYAAKHMFNQKHYTSGINYYIAYFKRKLLE</sequence>
<dbReference type="Pfam" id="PF08437">
    <property type="entry name" value="Glyco_transf_8C"/>
    <property type="match status" value="1"/>
</dbReference>
<comment type="pathway">
    <text evidence="1">Bacterial outer membrane biogenesis; LPS core biosynthesis.</text>
</comment>
<evidence type="ECO:0000256" key="2">
    <source>
        <dbReference type="ARBA" id="ARBA00006351"/>
    </source>
</evidence>
<keyword evidence="5" id="KW-0328">Glycosyltransferase</keyword>
<gene>
    <name evidence="5" type="ORF">EYJ17_24560</name>
</gene>
<evidence type="ECO:0000256" key="1">
    <source>
        <dbReference type="ARBA" id="ARBA00004713"/>
    </source>
</evidence>
<dbReference type="Pfam" id="PF01501">
    <property type="entry name" value="Glyco_transf_8"/>
    <property type="match status" value="1"/>
</dbReference>
<dbReference type="EMBL" id="AACVQF010000263">
    <property type="protein sequence ID" value="EAM6608733.1"/>
    <property type="molecule type" value="Genomic_DNA"/>
</dbReference>
<feature type="domain" description="Glycosyl transferase family 8 C-terminal" evidence="4">
    <location>
        <begin position="28"/>
        <end position="84"/>
    </location>
</feature>
<proteinExistence type="inferred from homology"/>
<accession>A0A5T2U394</accession>
<keyword evidence="5" id="KW-0808">Transferase</keyword>
<organism evidence="5">
    <name type="scientific">Salmonella enterica</name>
    <name type="common">Salmonella choleraesuis</name>
    <dbReference type="NCBI Taxonomy" id="28901"/>
    <lineage>
        <taxon>Bacteria</taxon>
        <taxon>Pseudomonadati</taxon>
        <taxon>Pseudomonadota</taxon>
        <taxon>Gammaproteobacteria</taxon>
        <taxon>Enterobacterales</taxon>
        <taxon>Enterobacteriaceae</taxon>
        <taxon>Salmonella</taxon>
    </lineage>
</organism>